<feature type="domain" description="Cas1p 10 TM acyl transferase" evidence="2">
    <location>
        <begin position="27"/>
        <end position="72"/>
    </location>
</feature>
<evidence type="ECO:0000259" key="2">
    <source>
        <dbReference type="Pfam" id="PF07779"/>
    </source>
</evidence>
<gene>
    <name evidence="3" type="ORF">DILT_LOCUS8739</name>
</gene>
<name>A0A3P7LSA5_DIBLA</name>
<evidence type="ECO:0000256" key="1">
    <source>
        <dbReference type="SAM" id="Phobius"/>
    </source>
</evidence>
<sequence length="235" mass="26631">MNTVELPSSSFLTSALQAVELPNASLLLKVLFRMNILVVLLCVVFRQPYMKYYFVPLITTAYTLSAATMTAWILLLSFVESSCCQRLKSVPVPASNWALIRRIKATRDFVETYRKDICFLLVLSAAFLYSHLLQTSSGLFSFTFFKSPLKYLFGPATGQWKYRWSIDGYSTVLGLAIGYAVSKWKEFRQQEQNHESSLEKDILRPADYYRIPKLILTCLTTTGSSVALIVSLALI</sequence>
<feature type="transmembrane region" description="Helical" evidence="1">
    <location>
        <begin position="52"/>
        <end position="79"/>
    </location>
</feature>
<reference evidence="3 4" key="1">
    <citation type="submission" date="2018-11" db="EMBL/GenBank/DDBJ databases">
        <authorList>
            <consortium name="Pathogen Informatics"/>
        </authorList>
    </citation>
    <scope>NUCLEOTIDE SEQUENCE [LARGE SCALE GENOMIC DNA]</scope>
</reference>
<keyword evidence="1" id="KW-1133">Transmembrane helix</keyword>
<dbReference type="AlphaFoldDB" id="A0A3P7LSA5"/>
<accession>A0A3P7LSA5</accession>
<proteinExistence type="predicted"/>
<dbReference type="InterPro" id="IPR012419">
    <property type="entry name" value="Cas1_AcylTrans_dom"/>
</dbReference>
<keyword evidence="4" id="KW-1185">Reference proteome</keyword>
<evidence type="ECO:0000313" key="3">
    <source>
        <dbReference type="EMBL" id="VDN12908.1"/>
    </source>
</evidence>
<dbReference type="OrthoDB" id="1932925at2759"/>
<protein>
    <recommendedName>
        <fullName evidence="2">Cas1p 10 TM acyl transferase domain-containing protein</fullName>
    </recommendedName>
</protein>
<keyword evidence="1" id="KW-0812">Transmembrane</keyword>
<evidence type="ECO:0000313" key="4">
    <source>
        <dbReference type="Proteomes" id="UP000281553"/>
    </source>
</evidence>
<feature type="transmembrane region" description="Helical" evidence="1">
    <location>
        <begin position="26"/>
        <end position="46"/>
    </location>
</feature>
<dbReference type="EMBL" id="UYRU01055071">
    <property type="protein sequence ID" value="VDN12908.1"/>
    <property type="molecule type" value="Genomic_DNA"/>
</dbReference>
<organism evidence="3 4">
    <name type="scientific">Dibothriocephalus latus</name>
    <name type="common">Fish tapeworm</name>
    <name type="synonym">Diphyllobothrium latum</name>
    <dbReference type="NCBI Taxonomy" id="60516"/>
    <lineage>
        <taxon>Eukaryota</taxon>
        <taxon>Metazoa</taxon>
        <taxon>Spiralia</taxon>
        <taxon>Lophotrochozoa</taxon>
        <taxon>Platyhelminthes</taxon>
        <taxon>Cestoda</taxon>
        <taxon>Eucestoda</taxon>
        <taxon>Diphyllobothriidea</taxon>
        <taxon>Diphyllobothriidae</taxon>
        <taxon>Dibothriocephalus</taxon>
    </lineage>
</organism>
<keyword evidence="1" id="KW-0472">Membrane</keyword>
<dbReference type="Pfam" id="PF07779">
    <property type="entry name" value="Cas1_AcylT"/>
    <property type="match status" value="1"/>
</dbReference>
<dbReference type="Proteomes" id="UP000281553">
    <property type="component" value="Unassembled WGS sequence"/>
</dbReference>